<evidence type="ECO:0000313" key="3">
    <source>
        <dbReference type="Proteomes" id="UP001165287"/>
    </source>
</evidence>
<proteinExistence type="predicted"/>
<comment type="caution">
    <text evidence="2">The sequence shown here is derived from an EMBL/GenBank/DDBJ whole genome shotgun (WGS) entry which is preliminary data.</text>
</comment>
<reference evidence="2" key="1">
    <citation type="submission" date="2024-05" db="EMBL/GenBank/DDBJ databases">
        <title>Metabacillus sp. nov., isolated from the rhizosphere soil of tomato plants.</title>
        <authorList>
            <person name="Ma R."/>
        </authorList>
    </citation>
    <scope>NUCLEOTIDE SEQUENCE</scope>
    <source>
        <strain evidence="2">DBTR6</strain>
    </source>
</reference>
<keyword evidence="3" id="KW-1185">Reference proteome</keyword>
<keyword evidence="1" id="KW-0472">Membrane</keyword>
<accession>A0ABS7URA0</accession>
<feature type="transmembrane region" description="Helical" evidence="1">
    <location>
        <begin position="18"/>
        <end position="39"/>
    </location>
</feature>
<sequence>MNCWKTINLSKDVGQHRILFISMLTMVFIFILTYLPINLLLPNVHLKDEHFFMFVLLLLSMFPIHKLLHAIPLLISGNRVSMKIKFFYLLPVIQMKASQSIKKRNMLISLMSPFLILTIALFSGSMFFPDYVHYFCIAMALHIGICVPDFIISKHILLAPKMSFIEEFDDGYEVLVQR</sequence>
<keyword evidence="1" id="KW-1133">Transmembrane helix</keyword>
<evidence type="ECO:0000256" key="1">
    <source>
        <dbReference type="SAM" id="Phobius"/>
    </source>
</evidence>
<dbReference type="Pfam" id="PF11667">
    <property type="entry name" value="DUF3267"/>
    <property type="match status" value="1"/>
</dbReference>
<dbReference type="InterPro" id="IPR021683">
    <property type="entry name" value="DUF3267"/>
</dbReference>
<protein>
    <submittedName>
        <fullName evidence="2">DUF3267 domain-containing protein</fullName>
    </submittedName>
</protein>
<feature type="transmembrane region" description="Helical" evidence="1">
    <location>
        <begin position="51"/>
        <end position="75"/>
    </location>
</feature>
<feature type="transmembrane region" description="Helical" evidence="1">
    <location>
        <begin position="105"/>
        <end position="125"/>
    </location>
</feature>
<dbReference type="Proteomes" id="UP001165287">
    <property type="component" value="Unassembled WGS sequence"/>
</dbReference>
<evidence type="ECO:0000313" key="2">
    <source>
        <dbReference type="EMBL" id="MBZ5750808.1"/>
    </source>
</evidence>
<name>A0ABS7URA0_9BACI</name>
<dbReference type="RefSeq" id="WP_224139090.1">
    <property type="nucleotide sequence ID" value="NZ_JAIQUM010000020.1"/>
</dbReference>
<feature type="transmembrane region" description="Helical" evidence="1">
    <location>
        <begin position="131"/>
        <end position="152"/>
    </location>
</feature>
<keyword evidence="1" id="KW-0812">Transmembrane</keyword>
<organism evidence="2 3">
    <name type="scientific">Metabacillus rhizolycopersici</name>
    <dbReference type="NCBI Taxonomy" id="2875709"/>
    <lineage>
        <taxon>Bacteria</taxon>
        <taxon>Bacillati</taxon>
        <taxon>Bacillota</taxon>
        <taxon>Bacilli</taxon>
        <taxon>Bacillales</taxon>
        <taxon>Bacillaceae</taxon>
        <taxon>Metabacillus</taxon>
    </lineage>
</organism>
<gene>
    <name evidence="2" type="ORF">K9V48_11220</name>
</gene>
<dbReference type="EMBL" id="JAIQUM010000020">
    <property type="protein sequence ID" value="MBZ5750808.1"/>
    <property type="molecule type" value="Genomic_DNA"/>
</dbReference>